<reference evidence="2" key="1">
    <citation type="submission" date="2024-05" db="EMBL/GenBank/DDBJ databases">
        <title>Pontimicrobium maritimus sp. nov., isolated form sea water.</title>
        <authorList>
            <person name="Muhammad N."/>
            <person name="Vuong T.Q."/>
            <person name="Han H.L."/>
            <person name="Kim S.-G."/>
        </authorList>
    </citation>
    <scope>NUCLEOTIDE SEQUENCE</scope>
    <source>
        <strain evidence="2">SW4</strain>
    </source>
</reference>
<gene>
    <name evidence="2" type="ORF">ABGB03_09085</name>
</gene>
<evidence type="ECO:0000256" key="1">
    <source>
        <dbReference type="SAM" id="SignalP"/>
    </source>
</evidence>
<accession>A0AAU7BQ13</accession>
<dbReference type="Gene3D" id="3.10.620.30">
    <property type="match status" value="1"/>
</dbReference>
<feature type="signal peptide" evidence="1">
    <location>
        <begin position="1"/>
        <end position="18"/>
    </location>
</feature>
<dbReference type="RefSeq" id="WP_347922109.1">
    <property type="nucleotide sequence ID" value="NZ_CP157199.1"/>
</dbReference>
<organism evidence="2">
    <name type="scientific">Pontimicrobium sp. SW4</name>
    <dbReference type="NCBI Taxonomy" id="3153519"/>
    <lineage>
        <taxon>Bacteria</taxon>
        <taxon>Pseudomonadati</taxon>
        <taxon>Bacteroidota</taxon>
        <taxon>Flavobacteriia</taxon>
        <taxon>Flavobacteriales</taxon>
        <taxon>Flavobacteriaceae</taxon>
        <taxon>Pontimicrobium</taxon>
    </lineage>
</organism>
<sequence>MKAIINLLSLIFILQINAQSDFNSSSIKVTLGDLQTNVYANDTTANALVLFEKGNSYVHRETYNLITEIEKKVKILDKDGENESTVEIYLYNSDDKRREEKVSKIIAKTHNLENGQIRETAIRGSEVFREVYDKNYTIVKFTLPKISSGSVITYSYKLESPFMFNYKEWKFQEDIPKLYSQYNTSIPGNYEYGIKLVGVLKLDKNESVIEKKCLSANPNSSGISLTNTGTADCTNTIYAMKNIPAFIEEDYMTSSKNYLSKIDYELKKTTSFTGVVDRITKTWKDVDKELKSHPSLGKQFNRTSHVKDLLNSSITKEKDKLTKAKNIYNFVQENYTWNEKYLTFKEASIKDIVKNKSGNVSQVNLLLHNLLTANDIESTPVLLSTRENGFATTLYPVLSDFNYLITQVTIDGIHYLLDATDEYLNFGQLPFRCLNDYGRLLTLKKGSSWIDIVSINSSIIQYQVDLKFDENNVLNGTINSRYSDYFALSKKKDYFSNPESYLENFENNHVEMEVIKHEVKNKSINNDKFEESFQIQYPDLETTSETFYLNPFIDTFISTNPFKLQDRTYPIDFGYRMAYMYNFQLDLGDSYELAELPKSKKMSLPEDTGNYTFAISRQDNKINISLKINLKKTRYPVGYYISLKQFMSNIVNTQTKTLLTLKKK</sequence>
<name>A0AAU7BQ13_9FLAO</name>
<feature type="chain" id="PRO_5044008772" evidence="1">
    <location>
        <begin position="19"/>
        <end position="664"/>
    </location>
</feature>
<proteinExistence type="predicted"/>
<dbReference type="Gene3D" id="2.60.40.3140">
    <property type="match status" value="1"/>
</dbReference>
<dbReference type="EMBL" id="CP157199">
    <property type="protein sequence ID" value="XBG60014.1"/>
    <property type="molecule type" value="Genomic_DNA"/>
</dbReference>
<keyword evidence="1" id="KW-0732">Signal</keyword>
<evidence type="ECO:0000313" key="2">
    <source>
        <dbReference type="EMBL" id="XBG60014.1"/>
    </source>
</evidence>
<dbReference type="Gene3D" id="2.60.120.1130">
    <property type="match status" value="1"/>
</dbReference>
<dbReference type="AlphaFoldDB" id="A0AAU7BQ13"/>
<protein>
    <submittedName>
        <fullName evidence="2">DUF3857 domain-containing protein</fullName>
    </submittedName>
</protein>